<reference evidence="1 2" key="1">
    <citation type="submission" date="2013-03" db="EMBL/GenBank/DDBJ databases">
        <title>The Genome Sequence of Atopobium minutum 10063974.</title>
        <authorList>
            <consortium name="The Broad Institute Genome Sequencing Platform"/>
            <person name="Earl A."/>
            <person name="Ward D."/>
            <person name="Feldgarden M."/>
            <person name="Gevers D."/>
            <person name="Lambert T."/>
            <person name="Marvaud J.-C."/>
            <person name="Courvalin P."/>
            <person name="Walker B."/>
            <person name="Young S.K."/>
            <person name="Zeng Q."/>
            <person name="Gargeya S."/>
            <person name="Fitzgerald M."/>
            <person name="Haas B."/>
            <person name="Abouelleil A."/>
            <person name="Alvarado L."/>
            <person name="Arachchi H.M."/>
            <person name="Berlin A.M."/>
            <person name="Chapman S.B."/>
            <person name="Dewar J."/>
            <person name="Goldberg J."/>
            <person name="Griggs A."/>
            <person name="Gujja S."/>
            <person name="Hansen M."/>
            <person name="Howarth C."/>
            <person name="Imamovic A."/>
            <person name="Larimer J."/>
            <person name="McCowan C."/>
            <person name="Murphy C."/>
            <person name="Neiman D."/>
            <person name="Pearson M."/>
            <person name="Priest M."/>
            <person name="Roberts A."/>
            <person name="Saif S."/>
            <person name="Shea T."/>
            <person name="Sisk P."/>
            <person name="Sykes S."/>
            <person name="Wortman J."/>
            <person name="Nusbaum C."/>
            <person name="Birren B."/>
        </authorList>
    </citation>
    <scope>NUCLEOTIDE SEQUENCE [LARGE SCALE GENOMIC DNA]</scope>
    <source>
        <strain evidence="1 2">10063974</strain>
    </source>
</reference>
<dbReference type="AlphaFoldDB" id="N2BVR9"/>
<evidence type="ECO:0000313" key="2">
    <source>
        <dbReference type="Proteomes" id="UP000012651"/>
    </source>
</evidence>
<protein>
    <submittedName>
        <fullName evidence="1">Uncharacterized protein</fullName>
    </submittedName>
</protein>
<name>N2BVR9_9ACTN</name>
<proteinExistence type="predicted"/>
<accession>N2BVR9</accession>
<dbReference type="HOGENOM" id="CLU_3326560_0_0_11"/>
<gene>
    <name evidence="1" type="ORF">HMPREF1091_00233</name>
</gene>
<evidence type="ECO:0000313" key="1">
    <source>
        <dbReference type="EMBL" id="EMZ42675.1"/>
    </source>
</evidence>
<keyword evidence="2" id="KW-1185">Reference proteome</keyword>
<comment type="caution">
    <text evidence="1">The sequence shown here is derived from an EMBL/GenBank/DDBJ whole genome shotgun (WGS) entry which is preliminary data.</text>
</comment>
<dbReference type="Proteomes" id="UP000012651">
    <property type="component" value="Unassembled WGS sequence"/>
</dbReference>
<dbReference type="EMBL" id="AGXC01000001">
    <property type="protein sequence ID" value="EMZ42675.1"/>
    <property type="molecule type" value="Genomic_DNA"/>
</dbReference>
<organism evidence="1 2">
    <name type="scientific">Atopobium minutum 10063974</name>
    <dbReference type="NCBI Taxonomy" id="997872"/>
    <lineage>
        <taxon>Bacteria</taxon>
        <taxon>Bacillati</taxon>
        <taxon>Actinomycetota</taxon>
        <taxon>Coriobacteriia</taxon>
        <taxon>Coriobacteriales</taxon>
        <taxon>Atopobiaceae</taxon>
        <taxon>Atopobium</taxon>
    </lineage>
</organism>
<sequence length="39" mass="5009">MHHYITKYEEDGHFWSEAWIQINIFDWCFCFWKVRIQLS</sequence>